<feature type="transmembrane region" description="Helical" evidence="8">
    <location>
        <begin position="324"/>
        <end position="344"/>
    </location>
</feature>
<dbReference type="GO" id="GO:0015129">
    <property type="term" value="F:lactate transmembrane transporter activity"/>
    <property type="evidence" value="ECO:0007669"/>
    <property type="project" value="UniProtKB-UniRule"/>
</dbReference>
<dbReference type="Pfam" id="PF02652">
    <property type="entry name" value="Lactate_perm"/>
    <property type="match status" value="1"/>
</dbReference>
<evidence type="ECO:0000313" key="10">
    <source>
        <dbReference type="Proteomes" id="UP000078292"/>
    </source>
</evidence>
<accession>A0A1B7M3C3</accession>
<feature type="transmembrane region" description="Helical" evidence="8">
    <location>
        <begin position="293"/>
        <end position="312"/>
    </location>
</feature>
<feature type="transmembrane region" description="Helical" evidence="8">
    <location>
        <begin position="140"/>
        <end position="160"/>
    </location>
</feature>
<evidence type="ECO:0000313" key="9">
    <source>
        <dbReference type="EMBL" id="OAV63075.1"/>
    </source>
</evidence>
<evidence type="ECO:0000256" key="4">
    <source>
        <dbReference type="ARBA" id="ARBA00022475"/>
    </source>
</evidence>
<feature type="transmembrane region" description="Helical" evidence="8">
    <location>
        <begin position="172"/>
        <end position="194"/>
    </location>
</feature>
<keyword evidence="6 8" id="KW-1133">Transmembrane helix</keyword>
<keyword evidence="7 8" id="KW-0472">Membrane</keyword>
<proteinExistence type="inferred from homology"/>
<keyword evidence="5 8" id="KW-0812">Transmembrane</keyword>
<dbReference type="RefSeq" id="WP_043055919.1">
    <property type="nucleotide sequence ID" value="NZ_LXEY01000004.1"/>
</dbReference>
<feature type="transmembrane region" description="Helical" evidence="8">
    <location>
        <begin position="264"/>
        <end position="281"/>
    </location>
</feature>
<keyword evidence="10" id="KW-1185">Reference proteome</keyword>
<keyword evidence="4 8" id="KW-1003">Cell membrane</keyword>
<reference evidence="9 10" key="1">
    <citation type="submission" date="2016-04" db="EMBL/GenBank/DDBJ databases">
        <title>First whole genome shotgun sequence of the bacterium Enteractinococcus sp. strain UASWS1574.</title>
        <authorList>
            <person name="Crovadore J."/>
            <person name="Chablais R."/>
            <person name="Lefort F."/>
        </authorList>
    </citation>
    <scope>NUCLEOTIDE SEQUENCE [LARGE SCALE GENOMIC DNA]</scope>
    <source>
        <strain evidence="9 10">UASWS1574</strain>
    </source>
</reference>
<feature type="transmembrane region" description="Helical" evidence="8">
    <location>
        <begin position="231"/>
        <end position="252"/>
    </location>
</feature>
<feature type="transmembrane region" description="Helical" evidence="8">
    <location>
        <begin position="450"/>
        <end position="473"/>
    </location>
</feature>
<dbReference type="Proteomes" id="UP000078292">
    <property type="component" value="Unassembled WGS sequence"/>
</dbReference>
<evidence type="ECO:0000256" key="7">
    <source>
        <dbReference type="ARBA" id="ARBA00023136"/>
    </source>
</evidence>
<evidence type="ECO:0000256" key="3">
    <source>
        <dbReference type="ARBA" id="ARBA00022448"/>
    </source>
</evidence>
<dbReference type="EMBL" id="LXEY01000004">
    <property type="protein sequence ID" value="OAV63075.1"/>
    <property type="molecule type" value="Genomic_DNA"/>
</dbReference>
<keyword evidence="3 8" id="KW-0813">Transport</keyword>
<dbReference type="PANTHER" id="PTHR30003">
    <property type="entry name" value="L-LACTATE PERMEASE"/>
    <property type="match status" value="1"/>
</dbReference>
<dbReference type="GO" id="GO:0005886">
    <property type="term" value="C:plasma membrane"/>
    <property type="evidence" value="ECO:0007669"/>
    <property type="project" value="UniProtKB-SubCell"/>
</dbReference>
<organism evidence="9 10">
    <name type="scientific">Enteractinococcus helveticum</name>
    <dbReference type="NCBI Taxonomy" id="1837282"/>
    <lineage>
        <taxon>Bacteria</taxon>
        <taxon>Bacillati</taxon>
        <taxon>Actinomycetota</taxon>
        <taxon>Actinomycetes</taxon>
        <taxon>Micrococcales</taxon>
        <taxon>Micrococcaceae</taxon>
    </lineage>
</organism>
<feature type="transmembrane region" description="Helical" evidence="8">
    <location>
        <begin position="114"/>
        <end position="133"/>
    </location>
</feature>
<dbReference type="AlphaFoldDB" id="A0A1B7M3C3"/>
<name>A0A1B7M3C3_9MICC</name>
<comment type="similarity">
    <text evidence="2 8">Belongs to the lactate permease family.</text>
</comment>
<feature type="transmembrane region" description="Helical" evidence="8">
    <location>
        <begin position="206"/>
        <end position="225"/>
    </location>
</feature>
<sequence length="479" mass="48794">MTVVLAAVPILVVIGLLLTRLPAWVPPVVGVLAAIAIGLWVLDAQTTELTEAVGGSMTTMLQVLAIIGGGVTLARVMDFTGAQKQFADWLSAGGASLGSALMMANGVVPFMESVTGFGVSLLIGLPLTLAFGFTAYRAALITLMGIVIGPWGSMGPGTLLGAELAGQPLTEFGLATAVVNIPAVVISGIVTAFIAARHAGVRGPKLAGYLAVGATSGIVLALLVLVSNLLLGTPVAGAVAAAIMTILWLLVVRKGKLLPGPGGSIAPYAVLVFGTIAGQLISSPFESAWWTEIIASPAVYAFAGVGVALLQYRQPATGLAASAFKLWLNTGIPTALYILFGVVMQGGHIAETLAQSLATLGAGYLFLMPIVGALGGYMTASGTGTNAMFGPTQVAVGTQLDIHPQWSMAMNNAAGCWGTIASPARIELAYQLSRGASMQDTGPAVTRARLLAVTLPVLAFSTLIWGIMAYFLLPGLSAL</sequence>
<evidence type="ECO:0000256" key="8">
    <source>
        <dbReference type="RuleBase" id="RU365092"/>
    </source>
</evidence>
<comment type="function">
    <text evidence="8">Uptake of L-lactate across the membrane. Can also transport D-lactate and glycolate.</text>
</comment>
<feature type="transmembrane region" description="Helical" evidence="8">
    <location>
        <begin position="356"/>
        <end position="378"/>
    </location>
</feature>
<feature type="transmembrane region" description="Helical" evidence="8">
    <location>
        <begin position="57"/>
        <end position="77"/>
    </location>
</feature>
<dbReference type="STRING" id="1837282.A6F49_03270"/>
<dbReference type="OrthoDB" id="9761056at2"/>
<evidence type="ECO:0000256" key="2">
    <source>
        <dbReference type="ARBA" id="ARBA00010100"/>
    </source>
</evidence>
<evidence type="ECO:0000256" key="1">
    <source>
        <dbReference type="ARBA" id="ARBA00004651"/>
    </source>
</evidence>
<comment type="caution">
    <text evidence="9">The sequence shown here is derived from an EMBL/GenBank/DDBJ whole genome shotgun (WGS) entry which is preliminary data.</text>
</comment>
<evidence type="ECO:0000256" key="5">
    <source>
        <dbReference type="ARBA" id="ARBA00022692"/>
    </source>
</evidence>
<comment type="subcellular location">
    <subcellularLocation>
        <location evidence="1 8">Cell membrane</location>
        <topology evidence="1 8">Multi-pass membrane protein</topology>
    </subcellularLocation>
</comment>
<gene>
    <name evidence="9" type="ORF">A6F49_03270</name>
</gene>
<protein>
    <recommendedName>
        <fullName evidence="8">L-lactate permease</fullName>
    </recommendedName>
</protein>
<dbReference type="InterPro" id="IPR003804">
    <property type="entry name" value="Lactate_perm"/>
</dbReference>
<dbReference type="PANTHER" id="PTHR30003:SF0">
    <property type="entry name" value="GLYCOLATE PERMEASE GLCA-RELATED"/>
    <property type="match status" value="1"/>
</dbReference>
<dbReference type="GO" id="GO:0015295">
    <property type="term" value="F:solute:proton symporter activity"/>
    <property type="evidence" value="ECO:0007669"/>
    <property type="project" value="TreeGrafter"/>
</dbReference>
<evidence type="ECO:0000256" key="6">
    <source>
        <dbReference type="ARBA" id="ARBA00022989"/>
    </source>
</evidence>